<dbReference type="AlphaFoldDB" id="A0A432UYW3"/>
<reference evidence="1 2" key="1">
    <citation type="submission" date="2018-11" db="EMBL/GenBank/DDBJ databases">
        <title>Pseudaminobacter arsenicus sp. nov., an arsenic-resistant bacterium isolated from arsenic-rich aquifers.</title>
        <authorList>
            <person name="Mu Y."/>
        </authorList>
    </citation>
    <scope>NUCLEOTIDE SEQUENCE [LARGE SCALE GENOMIC DNA]</scope>
    <source>
        <strain evidence="1 2">CB3</strain>
    </source>
</reference>
<dbReference type="EMBL" id="RKST01000071">
    <property type="protein sequence ID" value="RUM95134.1"/>
    <property type="molecule type" value="Genomic_DNA"/>
</dbReference>
<dbReference type="Proteomes" id="UP000281647">
    <property type="component" value="Unassembled WGS sequence"/>
</dbReference>
<organism evidence="1 2">
    <name type="scientific">Borborobacter arsenicus</name>
    <dbReference type="NCBI Taxonomy" id="1851146"/>
    <lineage>
        <taxon>Bacteria</taxon>
        <taxon>Pseudomonadati</taxon>
        <taxon>Pseudomonadota</taxon>
        <taxon>Alphaproteobacteria</taxon>
        <taxon>Hyphomicrobiales</taxon>
        <taxon>Phyllobacteriaceae</taxon>
        <taxon>Borborobacter</taxon>
    </lineage>
</organism>
<protein>
    <submittedName>
        <fullName evidence="1">Uncharacterized protein</fullName>
    </submittedName>
</protein>
<accession>A0A432UYW3</accession>
<proteinExistence type="predicted"/>
<name>A0A432UYW3_9HYPH</name>
<evidence type="ECO:0000313" key="1">
    <source>
        <dbReference type="EMBL" id="RUM95134.1"/>
    </source>
</evidence>
<gene>
    <name evidence="1" type="ORF">EET67_24955</name>
</gene>
<evidence type="ECO:0000313" key="2">
    <source>
        <dbReference type="Proteomes" id="UP000281647"/>
    </source>
</evidence>
<keyword evidence="2" id="KW-1185">Reference proteome</keyword>
<comment type="caution">
    <text evidence="1">The sequence shown here is derived from an EMBL/GenBank/DDBJ whole genome shotgun (WGS) entry which is preliminary data.</text>
</comment>
<dbReference type="RefSeq" id="WP_210211173.1">
    <property type="nucleotide sequence ID" value="NZ_RKST01000071.1"/>
</dbReference>
<sequence>MAGADLQQLHGLEVHDAATDTLGLHRAVHDGMLARFTGFAETVDVTPSSGCGGSVLSSARAPESESGASKLGSVVAAGVTGSRAATLLPNCRGARNSEQRLVARMPLVYLTSFARLRKRAKQSRPPLSQNISGRAQFSIPRPRQLPLFGIASILSSSRSIPMPQHSPPNEQHNRTVQSREALTSKVISARQSANADNQKLIEALKECDEQVTKRVLSEGGT</sequence>